<evidence type="ECO:0000259" key="1">
    <source>
        <dbReference type="Pfam" id="PF08000"/>
    </source>
</evidence>
<dbReference type="PANTHER" id="PTHR35796:SF3">
    <property type="entry name" value="BHLH DOMAIN-CONTAINING PROTEIN"/>
    <property type="match status" value="1"/>
</dbReference>
<dbReference type="InterPro" id="IPR037063">
    <property type="entry name" value="PHb_sf"/>
</dbReference>
<dbReference type="OrthoDB" id="2096634at2759"/>
<gene>
    <name evidence="2" type="ORF">CcCBS67573_g06892</name>
</gene>
<sequence length="199" mass="22021">MFNVKDALGTSDICNCLGRAKMSQDPILGYLLPHETAYIMFKSGKETHLFTDLAYVSIRGVTAGTSRRFVDRIEYTETPISDVCFETAGMGLSDRDVEFKFTMGNARISIDIWKNEIQTALGYYRAILIISHEQAKNRELMALSVNALSRLMPTSIVSGPSNEQSAGEAVALQAVKAASFLHRQFAPQSYKHVFEGLGL</sequence>
<name>A0A507F1F2_9FUNG</name>
<keyword evidence="3" id="KW-1185">Reference proteome</keyword>
<organism evidence="2 3">
    <name type="scientific">Chytriomyces confervae</name>
    <dbReference type="NCBI Taxonomy" id="246404"/>
    <lineage>
        <taxon>Eukaryota</taxon>
        <taxon>Fungi</taxon>
        <taxon>Fungi incertae sedis</taxon>
        <taxon>Chytridiomycota</taxon>
        <taxon>Chytridiomycota incertae sedis</taxon>
        <taxon>Chytridiomycetes</taxon>
        <taxon>Chytridiales</taxon>
        <taxon>Chytriomycetaceae</taxon>
        <taxon>Chytriomyces</taxon>
    </lineage>
</organism>
<dbReference type="Pfam" id="PF08000">
    <property type="entry name" value="bPH_1"/>
    <property type="match status" value="1"/>
</dbReference>
<dbReference type="AlphaFoldDB" id="A0A507F1F2"/>
<dbReference type="Proteomes" id="UP000320333">
    <property type="component" value="Unassembled WGS sequence"/>
</dbReference>
<accession>A0A507F1F2</accession>
<evidence type="ECO:0000313" key="2">
    <source>
        <dbReference type="EMBL" id="TPX69218.1"/>
    </source>
</evidence>
<dbReference type="SUPFAM" id="SSF50729">
    <property type="entry name" value="PH domain-like"/>
    <property type="match status" value="1"/>
</dbReference>
<dbReference type="PANTHER" id="PTHR35796">
    <property type="entry name" value="HYPOTHETICAL CYTOSOLIC PROTEIN"/>
    <property type="match status" value="1"/>
</dbReference>
<reference evidence="2 3" key="1">
    <citation type="journal article" date="2019" name="Sci. Rep.">
        <title>Comparative genomics of chytrid fungi reveal insights into the obligate biotrophic and pathogenic lifestyle of Synchytrium endobioticum.</title>
        <authorList>
            <person name="van de Vossenberg B.T.L.H."/>
            <person name="Warris S."/>
            <person name="Nguyen H.D.T."/>
            <person name="van Gent-Pelzer M.P.E."/>
            <person name="Joly D.L."/>
            <person name="van de Geest H.C."/>
            <person name="Bonants P.J.M."/>
            <person name="Smith D.S."/>
            <person name="Levesque C.A."/>
            <person name="van der Lee T.A.J."/>
        </authorList>
    </citation>
    <scope>NUCLEOTIDE SEQUENCE [LARGE SCALE GENOMIC DNA]</scope>
    <source>
        <strain evidence="2 3">CBS 675.73</strain>
    </source>
</reference>
<feature type="domain" description="Bacterial Pleckstrin homology" evidence="1">
    <location>
        <begin position="27"/>
        <end position="124"/>
    </location>
</feature>
<protein>
    <recommendedName>
        <fullName evidence="1">Bacterial Pleckstrin homology domain-containing protein</fullName>
    </recommendedName>
</protein>
<proteinExistence type="predicted"/>
<evidence type="ECO:0000313" key="3">
    <source>
        <dbReference type="Proteomes" id="UP000320333"/>
    </source>
</evidence>
<dbReference type="EMBL" id="QEAP01000320">
    <property type="protein sequence ID" value="TPX69218.1"/>
    <property type="molecule type" value="Genomic_DNA"/>
</dbReference>
<dbReference type="InterPro" id="IPR012544">
    <property type="entry name" value="PHb"/>
</dbReference>
<comment type="caution">
    <text evidence="2">The sequence shown here is derived from an EMBL/GenBank/DDBJ whole genome shotgun (WGS) entry which is preliminary data.</text>
</comment>
<dbReference type="Gene3D" id="2.30.29.50">
    <property type="entry name" value="Bacterial Pleckstrin homology domain"/>
    <property type="match status" value="1"/>
</dbReference>